<sequence length="796" mass="89408">MPQERTNNNLSKENIFEVRPEFGRDIYARQLRQTAIMLSLVSKLNVFGNDETDEFTVLRENGETNGIFKTWAVPVVPFFEGEMQENLALYLEQRPESFWEDMPGDLKACASEWYEKTKDNPNYLRQTLERWRTFSETQDRKLIEIFSQRELPTEKEERIAELYWRLKIAFGYAAPFYHLEAMISDSEQTPFNPIPTMKNGVKNVGGSLDVIGITLPSTFSTEVIASSDGWNGLNWQKIQEMTSDLDEQKMSIALRISRVTGTSLEDIIFAANVLERMPVSVGGKKGDLSQTEAIKITEETLDQIKTKDSIVKVAGDMNALIRFLNWFPLIKSEENFSLGTGWRYAAVCDTTNALLNELSDGTSFLEGFSDIFVDSLLPQIRQLDATSAKGRFQIQLIEEGKLSPEIYDLIQKRGSEIVERTSVGLVNLKVEEAVVDLNETRPRVLVGGKAAGLSEAVKIFGKENTLPGLTITTEWINEVLFQDEEIKTLISIFENTSNIGEKFILAREIRDRIHNLRFVDLISIPTHNRYAIRSSSYDEDTTNNGTAAGVYESVIDVEATGVEAAVKTVVASFFSEKAISFRTLHGFSDKPSMAVVISPLIEGKGGVIITSGNVKDWELSVGKSAQHVVKDGETGFDSYRSIDGALKYRSDNKILKQNEVLMIAEAALKAERLLKTPVDIEFVFDKGKLLILQLRSASNQGDTQAYSSESTNEMETTTTLQVDDLATLYSLGQSQTNFKLRVGKDIDIGQFQGELLRFLVVNRNRLRGLILERRIPRTSHLANICANLGIKIEFTD</sequence>
<dbReference type="Gene3D" id="3.30.1490.20">
    <property type="entry name" value="ATP-grasp fold, A domain"/>
    <property type="match status" value="1"/>
</dbReference>
<dbReference type="AlphaFoldDB" id="A0A0G0PS10"/>
<dbReference type="Gene3D" id="3.30.470.20">
    <property type="entry name" value="ATP-grasp fold, B domain"/>
    <property type="match status" value="1"/>
</dbReference>
<protein>
    <recommendedName>
        <fullName evidence="1">Pyruvate phosphate dikinase AMP/ATP-binding domain-containing protein</fullName>
    </recommendedName>
</protein>
<accession>A0A0G0PS10</accession>
<dbReference type="InterPro" id="IPR013815">
    <property type="entry name" value="ATP_grasp_subdomain_1"/>
</dbReference>
<proteinExistence type="predicted"/>
<dbReference type="InterPro" id="IPR002192">
    <property type="entry name" value="PPDK_AMP/ATP-bd"/>
</dbReference>
<dbReference type="EMBL" id="LBXL01000003">
    <property type="protein sequence ID" value="KKR30688.1"/>
    <property type="molecule type" value="Genomic_DNA"/>
</dbReference>
<reference evidence="2 3" key="1">
    <citation type="journal article" date="2015" name="Nature">
        <title>rRNA introns, odd ribosomes, and small enigmatic genomes across a large radiation of phyla.</title>
        <authorList>
            <person name="Brown C.T."/>
            <person name="Hug L.A."/>
            <person name="Thomas B.C."/>
            <person name="Sharon I."/>
            <person name="Castelle C.J."/>
            <person name="Singh A."/>
            <person name="Wilkins M.J."/>
            <person name="Williams K.H."/>
            <person name="Banfield J.F."/>
        </authorList>
    </citation>
    <scope>NUCLEOTIDE SEQUENCE [LARGE SCALE GENOMIC DNA]</scope>
</reference>
<gene>
    <name evidence="2" type="ORF">UT61_C0003G0016</name>
</gene>
<name>A0A0G0PS10_9BACT</name>
<organism evidence="2 3">
    <name type="scientific">Candidatus Woesebacteria bacterium GW2011_GWA1_39_8</name>
    <dbReference type="NCBI Taxonomy" id="1618552"/>
    <lineage>
        <taxon>Bacteria</taxon>
        <taxon>Candidatus Woeseibacteriota</taxon>
    </lineage>
</organism>
<dbReference type="Proteomes" id="UP000034793">
    <property type="component" value="Unassembled WGS sequence"/>
</dbReference>
<comment type="caution">
    <text evidence="2">The sequence shown here is derived from an EMBL/GenBank/DDBJ whole genome shotgun (WGS) entry which is preliminary data.</text>
</comment>
<dbReference type="InterPro" id="IPR051549">
    <property type="entry name" value="PEP_Utilizing_Enz"/>
</dbReference>
<evidence type="ECO:0000313" key="2">
    <source>
        <dbReference type="EMBL" id="KKR30688.1"/>
    </source>
</evidence>
<evidence type="ECO:0000313" key="3">
    <source>
        <dbReference type="Proteomes" id="UP000034793"/>
    </source>
</evidence>
<feature type="domain" description="Pyruvate phosphate dikinase AMP/ATP-binding" evidence="1">
    <location>
        <begin position="649"/>
        <end position="712"/>
    </location>
</feature>
<dbReference type="PANTHER" id="PTHR43615">
    <property type="entry name" value="PHOSPHOENOLPYRUVATE SYNTHASE-RELATED"/>
    <property type="match status" value="1"/>
</dbReference>
<dbReference type="GO" id="GO:0005524">
    <property type="term" value="F:ATP binding"/>
    <property type="evidence" value="ECO:0007669"/>
    <property type="project" value="InterPro"/>
</dbReference>
<dbReference type="GO" id="GO:0016301">
    <property type="term" value="F:kinase activity"/>
    <property type="evidence" value="ECO:0007669"/>
    <property type="project" value="InterPro"/>
</dbReference>
<evidence type="ECO:0000259" key="1">
    <source>
        <dbReference type="Pfam" id="PF01326"/>
    </source>
</evidence>
<dbReference type="Pfam" id="PF01326">
    <property type="entry name" value="PPDK_N"/>
    <property type="match status" value="2"/>
</dbReference>
<feature type="domain" description="Pyruvate phosphate dikinase AMP/ATP-binding" evidence="1">
    <location>
        <begin position="445"/>
        <end position="610"/>
    </location>
</feature>
<dbReference type="SUPFAM" id="SSF56059">
    <property type="entry name" value="Glutathione synthetase ATP-binding domain-like"/>
    <property type="match status" value="1"/>
</dbReference>
<dbReference type="PANTHER" id="PTHR43615:SF1">
    <property type="entry name" value="PPDK_N DOMAIN-CONTAINING PROTEIN"/>
    <property type="match status" value="1"/>
</dbReference>